<gene>
    <name evidence="3" type="ORF">CBZ_01800</name>
</gene>
<feature type="domain" description="YCII-related" evidence="2">
    <location>
        <begin position="37"/>
        <end position="107"/>
    </location>
</feature>
<comment type="caution">
    <text evidence="3">The sequence shown here is derived from an EMBL/GenBank/DDBJ whole genome shotgun (WGS) entry which is preliminary data.</text>
</comment>
<dbReference type="OrthoDB" id="668782at2"/>
<evidence type="ECO:0000256" key="1">
    <source>
        <dbReference type="ARBA" id="ARBA00007689"/>
    </source>
</evidence>
<sequence length="110" mass="12314">MRYLMLVCTDPTGDTDTVEGDGDIVTWLDETGTARLHGDRLRPAEEARTVRVRGDRTLVTDGPFAETQEQIAGYDVLECDSLEHAVAIAAKHPMARFGRIEVREFWPIPD</sequence>
<dbReference type="PANTHER" id="PTHR35174:SF3">
    <property type="entry name" value="BLL7171 PROTEIN"/>
    <property type="match status" value="1"/>
</dbReference>
<dbReference type="PANTHER" id="PTHR35174">
    <property type="entry name" value="BLL7171 PROTEIN-RELATED"/>
    <property type="match status" value="1"/>
</dbReference>
<dbReference type="RefSeq" id="WP_130779751.1">
    <property type="nucleotide sequence ID" value="NZ_BIMR01000012.1"/>
</dbReference>
<proteinExistence type="inferred from homology"/>
<evidence type="ECO:0000259" key="2">
    <source>
        <dbReference type="Pfam" id="PF03795"/>
    </source>
</evidence>
<protein>
    <submittedName>
        <fullName evidence="3">Transcription initiation protein</fullName>
    </submittedName>
</protein>
<dbReference type="AlphaFoldDB" id="A0A402DLW2"/>
<comment type="similarity">
    <text evidence="1">Belongs to the YciI family.</text>
</comment>
<dbReference type="InterPro" id="IPR011008">
    <property type="entry name" value="Dimeric_a/b-barrel"/>
</dbReference>
<dbReference type="Gene3D" id="3.30.70.1060">
    <property type="entry name" value="Dimeric alpha+beta barrel"/>
    <property type="match status" value="1"/>
</dbReference>
<evidence type="ECO:0000313" key="3">
    <source>
        <dbReference type="EMBL" id="GCE75124.1"/>
    </source>
</evidence>
<dbReference type="Pfam" id="PF03795">
    <property type="entry name" value="YCII"/>
    <property type="match status" value="1"/>
</dbReference>
<dbReference type="InterPro" id="IPR005545">
    <property type="entry name" value="YCII"/>
</dbReference>
<evidence type="ECO:0000313" key="4">
    <source>
        <dbReference type="Proteomes" id="UP000289954"/>
    </source>
</evidence>
<name>A0A402DLW2_9CELL</name>
<dbReference type="Proteomes" id="UP000289954">
    <property type="component" value="Unassembled WGS sequence"/>
</dbReference>
<dbReference type="SUPFAM" id="SSF54909">
    <property type="entry name" value="Dimeric alpha+beta barrel"/>
    <property type="match status" value="1"/>
</dbReference>
<dbReference type="EMBL" id="BIMR01000012">
    <property type="protein sequence ID" value="GCE75124.1"/>
    <property type="molecule type" value="Genomic_DNA"/>
</dbReference>
<reference evidence="3 4" key="1">
    <citation type="submission" date="2019-01" db="EMBL/GenBank/DDBJ databases">
        <title>Draft genome sequence of Cellulomonas takizawaensis strain TKZ-21.</title>
        <authorList>
            <person name="Yamamura H."/>
            <person name="Hayashi T."/>
            <person name="Hamada M."/>
            <person name="Serisawa Y."/>
            <person name="Matsuyama K."/>
            <person name="Nakagawa Y."/>
            <person name="Otoguro M."/>
            <person name="Yanagida F."/>
            <person name="Hayakawa M."/>
        </authorList>
    </citation>
    <scope>NUCLEOTIDE SEQUENCE [LARGE SCALE GENOMIC DNA]</scope>
    <source>
        <strain evidence="3 4">NBRC12680</strain>
    </source>
</reference>
<accession>A0A402DLW2</accession>
<keyword evidence="4" id="KW-1185">Reference proteome</keyword>
<organism evidence="3 4">
    <name type="scientific">Cellulomonas biazotea</name>
    <dbReference type="NCBI Taxonomy" id="1709"/>
    <lineage>
        <taxon>Bacteria</taxon>
        <taxon>Bacillati</taxon>
        <taxon>Actinomycetota</taxon>
        <taxon>Actinomycetes</taxon>
        <taxon>Micrococcales</taxon>
        <taxon>Cellulomonadaceae</taxon>
        <taxon>Cellulomonas</taxon>
    </lineage>
</organism>